<feature type="domain" description="TACO1/YebC-like second and third" evidence="2">
    <location>
        <begin position="104"/>
        <end position="268"/>
    </location>
</feature>
<evidence type="ECO:0000256" key="1">
    <source>
        <dbReference type="ARBA" id="ARBA00008724"/>
    </source>
</evidence>
<dbReference type="GO" id="GO:0005739">
    <property type="term" value="C:mitochondrion"/>
    <property type="evidence" value="ECO:0007669"/>
    <property type="project" value="TreeGrafter"/>
</dbReference>
<proteinExistence type="inferred from homology"/>
<evidence type="ECO:0000259" key="3">
    <source>
        <dbReference type="Pfam" id="PF20772"/>
    </source>
</evidence>
<feature type="domain" description="TACO1/YebC-like N-terminal" evidence="3">
    <location>
        <begin position="26"/>
        <end position="95"/>
    </location>
</feature>
<dbReference type="Pfam" id="PF20772">
    <property type="entry name" value="TACO1_YebC_N"/>
    <property type="match status" value="1"/>
</dbReference>
<dbReference type="InterPro" id="IPR049083">
    <property type="entry name" value="TACO1_YebC_N"/>
</dbReference>
<dbReference type="PANTHER" id="PTHR12532">
    <property type="entry name" value="TRANSLATIONAL ACTIVATOR OF CYTOCHROME C OXIDASE 1"/>
    <property type="match status" value="1"/>
</dbReference>
<dbReference type="InterPro" id="IPR026564">
    <property type="entry name" value="Transcrip_reg_TACO1-like_dom3"/>
</dbReference>
<dbReference type="Gene3D" id="3.30.70.980">
    <property type="match status" value="2"/>
</dbReference>
<dbReference type="InterPro" id="IPR002876">
    <property type="entry name" value="Transcrip_reg_TACO1-like"/>
</dbReference>
<comment type="caution">
    <text evidence="4">The sequence shown here is derived from an EMBL/GenBank/DDBJ whole genome shotgun (WGS) entry which is preliminary data.</text>
</comment>
<reference evidence="4" key="1">
    <citation type="submission" date="2021-03" db="EMBL/GenBank/DDBJ databases">
        <authorList>
            <person name="Palmer J.M."/>
        </authorList>
    </citation>
    <scope>NUCLEOTIDE SEQUENCE</scope>
    <source>
        <strain evidence="4">ARV_011</strain>
    </source>
</reference>
<gene>
    <name evidence="4" type="ORF">KQ657_002439</name>
</gene>
<organism evidence="4 5">
    <name type="scientific">Scheffersomyces spartinae</name>
    <dbReference type="NCBI Taxonomy" id="45513"/>
    <lineage>
        <taxon>Eukaryota</taxon>
        <taxon>Fungi</taxon>
        <taxon>Dikarya</taxon>
        <taxon>Ascomycota</taxon>
        <taxon>Saccharomycotina</taxon>
        <taxon>Pichiomycetes</taxon>
        <taxon>Debaryomycetaceae</taxon>
        <taxon>Scheffersomyces</taxon>
    </lineage>
</organism>
<dbReference type="InterPro" id="IPR048300">
    <property type="entry name" value="TACO1_YebC-like_2nd/3rd_dom"/>
</dbReference>
<dbReference type="InterPro" id="IPR029072">
    <property type="entry name" value="YebC-like"/>
</dbReference>
<dbReference type="AlphaFoldDB" id="A0A9P7V656"/>
<protein>
    <submittedName>
        <fullName evidence="4">Uncharacterized protein</fullName>
    </submittedName>
</protein>
<dbReference type="Proteomes" id="UP000790833">
    <property type="component" value="Unassembled WGS sequence"/>
</dbReference>
<dbReference type="GeneID" id="66115813"/>
<dbReference type="OrthoDB" id="2017544at2759"/>
<evidence type="ECO:0000259" key="2">
    <source>
        <dbReference type="Pfam" id="PF01709"/>
    </source>
</evidence>
<name>A0A9P7V656_9ASCO</name>
<dbReference type="HAMAP" id="MF_00693">
    <property type="entry name" value="Transcrip_reg_TACO1"/>
    <property type="match status" value="1"/>
</dbReference>
<dbReference type="Gene3D" id="1.10.10.200">
    <property type="match status" value="1"/>
</dbReference>
<keyword evidence="5" id="KW-1185">Reference proteome</keyword>
<dbReference type="PANTHER" id="PTHR12532:SF0">
    <property type="entry name" value="TRANSLATIONAL ACTIVATOR OF CYTOCHROME C OXIDASE 1"/>
    <property type="match status" value="1"/>
</dbReference>
<dbReference type="Pfam" id="PF01709">
    <property type="entry name" value="Transcrip_reg"/>
    <property type="match status" value="1"/>
</dbReference>
<evidence type="ECO:0000313" key="4">
    <source>
        <dbReference type="EMBL" id="KAG7192079.1"/>
    </source>
</evidence>
<comment type="similarity">
    <text evidence="1">Belongs to the TACO1 family.</text>
</comment>
<accession>A0A9P7V656</accession>
<dbReference type="RefSeq" id="XP_043047630.1">
    <property type="nucleotide sequence ID" value="XM_043193204.1"/>
</dbReference>
<dbReference type="InterPro" id="IPR017856">
    <property type="entry name" value="Integrase-like_N"/>
</dbReference>
<dbReference type="SUPFAM" id="SSF75625">
    <property type="entry name" value="YebC-like"/>
    <property type="match status" value="1"/>
</dbReference>
<evidence type="ECO:0000313" key="5">
    <source>
        <dbReference type="Proteomes" id="UP000790833"/>
    </source>
</evidence>
<dbReference type="EMBL" id="JAHMUF010000020">
    <property type="protein sequence ID" value="KAG7192079.1"/>
    <property type="molecule type" value="Genomic_DNA"/>
</dbReference>
<sequence>MLTGIIRKGNPLRSFSTSSFLQAGHSKWANIRHDKAKNDKLRAKQASMIATRIQSSVRQYGVEGNAQLQTLVDKAKKMSITKKVIDNAIKRGSGESSGDGSVLSQVTYEFIGPGGVAFIIEAETDNKSRTIGLVKHAMTKFNSGLSPCLYLFSRKGEVLFAPKSSTEGVDELLDVAIEVGAEDVDRYNDVDEEYRGETIYRMITDPQDLFKVSQELSKMGYQLKDSKTSFLAELENEVEFPEDHEKGLSKAIAMLDEIPEVTNYYTNIKDNEE</sequence>